<proteinExistence type="inferred from homology"/>
<dbReference type="SUPFAM" id="SSF51735">
    <property type="entry name" value="NAD(P)-binding Rossmann-fold domains"/>
    <property type="match status" value="1"/>
</dbReference>
<dbReference type="PANTHER" id="PTHR24321">
    <property type="entry name" value="DEHYDROGENASES, SHORT CHAIN"/>
    <property type="match status" value="1"/>
</dbReference>
<reference evidence="3 4" key="1">
    <citation type="submission" date="2020-08" db="EMBL/GenBank/DDBJ databases">
        <title>Genomic Encyclopedia of Type Strains, Phase IV (KMG-IV): sequencing the most valuable type-strain genomes for metagenomic binning, comparative biology and taxonomic classification.</title>
        <authorList>
            <person name="Goeker M."/>
        </authorList>
    </citation>
    <scope>NUCLEOTIDE SEQUENCE [LARGE SCALE GENOMIC DNA]</scope>
    <source>
        <strain evidence="3 4">DSM 17507</strain>
    </source>
</reference>
<keyword evidence="4" id="KW-1185">Reference proteome</keyword>
<dbReference type="FunFam" id="3.40.50.720:FF:000084">
    <property type="entry name" value="Short-chain dehydrogenase reductase"/>
    <property type="match status" value="1"/>
</dbReference>
<dbReference type="PRINTS" id="PR00080">
    <property type="entry name" value="SDRFAMILY"/>
</dbReference>
<evidence type="ECO:0000313" key="3">
    <source>
        <dbReference type="EMBL" id="MBB4615462.1"/>
    </source>
</evidence>
<keyword evidence="2 3" id="KW-0560">Oxidoreductase</keyword>
<evidence type="ECO:0000256" key="2">
    <source>
        <dbReference type="ARBA" id="ARBA00023002"/>
    </source>
</evidence>
<name>A0A7W7AG91_9SPHN</name>
<dbReference type="EMBL" id="JACHOA010000008">
    <property type="protein sequence ID" value="MBB4615462.1"/>
    <property type="molecule type" value="Genomic_DNA"/>
</dbReference>
<dbReference type="GO" id="GO:0004316">
    <property type="term" value="F:3-oxoacyl-[acyl-carrier-protein] reductase (NADPH) activity"/>
    <property type="evidence" value="ECO:0007669"/>
    <property type="project" value="UniProtKB-EC"/>
</dbReference>
<protein>
    <submittedName>
        <fullName evidence="3">3-oxoacyl-[acyl-carrier protein] reductase</fullName>
        <ecNumber evidence="3">1.1.1.100</ecNumber>
    </submittedName>
</protein>
<organism evidence="3 4">
    <name type="scientific">Novosphingobium taihuense</name>
    <dbReference type="NCBI Taxonomy" id="260085"/>
    <lineage>
        <taxon>Bacteria</taxon>
        <taxon>Pseudomonadati</taxon>
        <taxon>Pseudomonadota</taxon>
        <taxon>Alphaproteobacteria</taxon>
        <taxon>Sphingomonadales</taxon>
        <taxon>Sphingomonadaceae</taxon>
        <taxon>Novosphingobium</taxon>
    </lineage>
</organism>
<evidence type="ECO:0000313" key="4">
    <source>
        <dbReference type="Proteomes" id="UP000538566"/>
    </source>
</evidence>
<dbReference type="CDD" id="cd05233">
    <property type="entry name" value="SDR_c"/>
    <property type="match status" value="1"/>
</dbReference>
<dbReference type="AlphaFoldDB" id="A0A7W7AG91"/>
<dbReference type="Proteomes" id="UP000538566">
    <property type="component" value="Unassembled WGS sequence"/>
</dbReference>
<dbReference type="InterPro" id="IPR002347">
    <property type="entry name" value="SDR_fam"/>
</dbReference>
<dbReference type="Pfam" id="PF13561">
    <property type="entry name" value="adh_short_C2"/>
    <property type="match status" value="1"/>
</dbReference>
<sequence length="250" mass="25712">MALITGAAQGLGREIAALFLDVGASVVIADLDGAHAEETAAELASRGPVIAVEMDVADEGAVQAGFSAAAKQFGGVDILVNNAAYRKKANTMDMPVSEWDTMQAVTTRGTFLCLREAVKQMRGRGGGSIVNISSACSHHPMIFPNMHYDAAKAGVDAITRLACLEFAADKIRVNSVLPGGMNTPGPKTMKAAEASGGAVIAGPAMIPGRNPIGRAAEPIEMARAVLFLASDAASYITGVELLVDGGWTKG</sequence>
<dbReference type="RefSeq" id="WP_338112230.1">
    <property type="nucleotide sequence ID" value="NZ_JACHOA010000008.1"/>
</dbReference>
<evidence type="ECO:0000256" key="1">
    <source>
        <dbReference type="ARBA" id="ARBA00006484"/>
    </source>
</evidence>
<accession>A0A7W7AG91</accession>
<comment type="caution">
    <text evidence="3">The sequence shown here is derived from an EMBL/GenBank/DDBJ whole genome shotgun (WGS) entry which is preliminary data.</text>
</comment>
<comment type="similarity">
    <text evidence="1">Belongs to the short-chain dehydrogenases/reductases (SDR) family.</text>
</comment>
<dbReference type="PRINTS" id="PR00081">
    <property type="entry name" value="GDHRDH"/>
</dbReference>
<dbReference type="Gene3D" id="3.40.50.720">
    <property type="entry name" value="NAD(P)-binding Rossmann-like Domain"/>
    <property type="match status" value="1"/>
</dbReference>
<dbReference type="EC" id="1.1.1.100" evidence="3"/>
<dbReference type="InterPro" id="IPR036291">
    <property type="entry name" value="NAD(P)-bd_dom_sf"/>
</dbReference>
<gene>
    <name evidence="3" type="ORF">GGR37_003758</name>
</gene>
<dbReference type="PANTHER" id="PTHR24321:SF8">
    <property type="entry name" value="ESTRADIOL 17-BETA-DEHYDROGENASE 8-RELATED"/>
    <property type="match status" value="1"/>
</dbReference>